<protein>
    <submittedName>
        <fullName evidence="2">Aminomethyl transferase family protein</fullName>
    </submittedName>
</protein>
<evidence type="ECO:0000313" key="2">
    <source>
        <dbReference type="EMBL" id="QEW04685.1"/>
    </source>
</evidence>
<dbReference type="SUPFAM" id="SSF103025">
    <property type="entry name" value="Folate-binding domain"/>
    <property type="match status" value="1"/>
</dbReference>
<dbReference type="InterPro" id="IPR028896">
    <property type="entry name" value="GcvT/YgfZ/DmdA"/>
</dbReference>
<feature type="domain" description="GCVT N-terminal" evidence="1">
    <location>
        <begin position="44"/>
        <end position="266"/>
    </location>
</feature>
<dbReference type="InterPro" id="IPR006222">
    <property type="entry name" value="GCVT_N"/>
</dbReference>
<dbReference type="AlphaFoldDB" id="A0A5J6L884"/>
<gene>
    <name evidence="2" type="ORF">F6J85_17425</name>
</gene>
<name>A0A5J6L884_9MICO</name>
<dbReference type="EMBL" id="CP044232">
    <property type="protein sequence ID" value="QEW04685.1"/>
    <property type="molecule type" value="Genomic_DNA"/>
</dbReference>
<reference evidence="3" key="1">
    <citation type="submission" date="2019-09" db="EMBL/GenBank/DDBJ databases">
        <title>Mumia zhuanghuii sp. nov. isolated from the intestinal contents of plateau pika (Ochotona curzoniae) in the Qinghai-Tibet plateau of China.</title>
        <authorList>
            <person name="Tian Z."/>
        </authorList>
    </citation>
    <scope>NUCLEOTIDE SEQUENCE [LARGE SCALE GENOMIC DNA]</scope>
    <source>
        <strain evidence="3">L-031</strain>
    </source>
</reference>
<dbReference type="PANTHER" id="PTHR43757">
    <property type="entry name" value="AMINOMETHYLTRANSFERASE"/>
    <property type="match status" value="1"/>
</dbReference>
<dbReference type="GO" id="GO:0016740">
    <property type="term" value="F:transferase activity"/>
    <property type="evidence" value="ECO:0007669"/>
    <property type="project" value="UniProtKB-KW"/>
</dbReference>
<dbReference type="KEGG" id="mlz:F6J85_17425"/>
<evidence type="ECO:0000259" key="1">
    <source>
        <dbReference type="Pfam" id="PF01571"/>
    </source>
</evidence>
<evidence type="ECO:0000313" key="3">
    <source>
        <dbReference type="Proteomes" id="UP000325516"/>
    </source>
</evidence>
<sequence>MTTDPTPAATDTTTESLAQAIARAGSPTQLLRNQNWPAFTFPVAPEFTNWRDEQRAWNTTVALMDQSHHMTQLFLDGADLIPLLSSISPNTFATFRAGVAKQLISVNEDGYLIGDGILFYNSEGPEGRVLIGHHILIDWVRFNVEKAQARGEDVRYRLEANSQMRQGPPTFYRYELQGPHADSVMEKVFGGPVPHIKFFHIGDVTIAGRPVRALRHGMAGQPGFEFYGPWEDADAVRDALMEAGEEYGIRRVGAKAYSSSPLESGWVPTPFPAVFDDDLAEYREWLPAARIGSVGGSLHSADIHDYYMTPFDIGLGRSVRFDHEFHGREALENHAENTRRRKVTLIWNADDVAGVVRSQLEPGTPAKFLDFPKARYGFYQMDEIQRNGERVGISTDAGYVSYDQLYMSLATLDADIPDGDEVEVLWGESPISRKESVDADHRQVRIRATVAPAPYHDYARTVYRQNA</sequence>
<organism evidence="2 3">
    <name type="scientific">Microbacterium lushaniae</name>
    <dbReference type="NCBI Taxonomy" id="2614639"/>
    <lineage>
        <taxon>Bacteria</taxon>
        <taxon>Bacillati</taxon>
        <taxon>Actinomycetota</taxon>
        <taxon>Actinomycetes</taxon>
        <taxon>Micrococcales</taxon>
        <taxon>Microbacteriaceae</taxon>
        <taxon>Microbacterium</taxon>
    </lineage>
</organism>
<keyword evidence="2" id="KW-0808">Transferase</keyword>
<dbReference type="InterPro" id="IPR027266">
    <property type="entry name" value="TrmE/GcvT-like"/>
</dbReference>
<dbReference type="RefSeq" id="WP_150927013.1">
    <property type="nucleotide sequence ID" value="NZ_CP044232.1"/>
</dbReference>
<keyword evidence="3" id="KW-1185">Reference proteome</keyword>
<accession>A0A5J6L884</accession>
<dbReference type="Proteomes" id="UP000325516">
    <property type="component" value="Chromosome"/>
</dbReference>
<proteinExistence type="predicted"/>
<dbReference type="Gene3D" id="3.30.1360.120">
    <property type="entry name" value="Probable tRNA modification gtpase trme, domain 1"/>
    <property type="match status" value="1"/>
</dbReference>
<dbReference type="PANTHER" id="PTHR43757:SF2">
    <property type="entry name" value="AMINOMETHYLTRANSFERASE, MITOCHONDRIAL"/>
    <property type="match status" value="1"/>
</dbReference>
<dbReference type="Pfam" id="PF01571">
    <property type="entry name" value="GCV_T"/>
    <property type="match status" value="1"/>
</dbReference>